<feature type="region of interest" description="Disordered" evidence="1">
    <location>
        <begin position="314"/>
        <end position="342"/>
    </location>
</feature>
<dbReference type="InterPro" id="IPR011333">
    <property type="entry name" value="SKP1/BTB/POZ_sf"/>
</dbReference>
<dbReference type="OrthoDB" id="6359816at2759"/>
<gene>
    <name evidence="3" type="ORF">BMF94_1291</name>
</gene>
<keyword evidence="4" id="KW-1185">Reference proteome</keyword>
<evidence type="ECO:0000259" key="2">
    <source>
        <dbReference type="PROSITE" id="PS50097"/>
    </source>
</evidence>
<name>A0A2S5BFX3_9BASI</name>
<dbReference type="InterPro" id="IPR000210">
    <property type="entry name" value="BTB/POZ_dom"/>
</dbReference>
<dbReference type="Gene3D" id="3.30.710.10">
    <property type="entry name" value="Potassium Channel Kv1.1, Chain A"/>
    <property type="match status" value="1"/>
</dbReference>
<dbReference type="Proteomes" id="UP000237144">
    <property type="component" value="Unassembled WGS sequence"/>
</dbReference>
<feature type="domain" description="BTB" evidence="2">
    <location>
        <begin position="175"/>
        <end position="302"/>
    </location>
</feature>
<reference evidence="3 4" key="1">
    <citation type="journal article" date="2018" name="Front. Microbiol.">
        <title>Prospects for Fungal Bioremediation of Acidic Radioactive Waste Sites: Characterization and Genome Sequence of Rhodotorula taiwanensis MD1149.</title>
        <authorList>
            <person name="Tkavc R."/>
            <person name="Matrosova V.Y."/>
            <person name="Grichenko O.E."/>
            <person name="Gostincar C."/>
            <person name="Volpe R.P."/>
            <person name="Klimenkova P."/>
            <person name="Gaidamakova E.K."/>
            <person name="Zhou C.E."/>
            <person name="Stewart B.J."/>
            <person name="Lyman M.G."/>
            <person name="Malfatti S.A."/>
            <person name="Rubinfeld B."/>
            <person name="Courtot M."/>
            <person name="Singh J."/>
            <person name="Dalgard C.L."/>
            <person name="Hamilton T."/>
            <person name="Frey K.G."/>
            <person name="Gunde-Cimerman N."/>
            <person name="Dugan L."/>
            <person name="Daly M.J."/>
        </authorList>
    </citation>
    <scope>NUCLEOTIDE SEQUENCE [LARGE SCALE GENOMIC DNA]</scope>
    <source>
        <strain evidence="3 4">MD1149</strain>
    </source>
</reference>
<organism evidence="3 4">
    <name type="scientific">Rhodotorula taiwanensis</name>
    <dbReference type="NCBI Taxonomy" id="741276"/>
    <lineage>
        <taxon>Eukaryota</taxon>
        <taxon>Fungi</taxon>
        <taxon>Dikarya</taxon>
        <taxon>Basidiomycota</taxon>
        <taxon>Pucciniomycotina</taxon>
        <taxon>Microbotryomycetes</taxon>
        <taxon>Sporidiobolales</taxon>
        <taxon>Sporidiobolaceae</taxon>
        <taxon>Rhodotorula</taxon>
    </lineage>
</organism>
<evidence type="ECO:0000313" key="3">
    <source>
        <dbReference type="EMBL" id="POY75668.1"/>
    </source>
</evidence>
<comment type="caution">
    <text evidence="3">The sequence shown here is derived from an EMBL/GenBank/DDBJ whole genome shotgun (WGS) entry which is preliminary data.</text>
</comment>
<proteinExistence type="predicted"/>
<dbReference type="PROSITE" id="PS50097">
    <property type="entry name" value="BTB"/>
    <property type="match status" value="1"/>
</dbReference>
<accession>A0A2S5BFX3</accession>
<dbReference type="EMBL" id="PJQD01000013">
    <property type="protein sequence ID" value="POY75668.1"/>
    <property type="molecule type" value="Genomic_DNA"/>
</dbReference>
<feature type="region of interest" description="Disordered" evidence="1">
    <location>
        <begin position="218"/>
        <end position="266"/>
    </location>
</feature>
<evidence type="ECO:0000256" key="1">
    <source>
        <dbReference type="SAM" id="MobiDB-lite"/>
    </source>
</evidence>
<evidence type="ECO:0000313" key="4">
    <source>
        <dbReference type="Proteomes" id="UP000237144"/>
    </source>
</evidence>
<sequence length="466" mass="51480">MSSAIKIVAHAVQSTSKVELSWNFDANFASLSTQEVTSVPSVDAPLVGNNWVMYLRGVDGQWEIGVRHGVDVAGAFGDAVATIFRLECRRTDAFELVLDKGDLTAKQEPSDKAWSLTFKASKIPREARSTTTRYRFSVDIIRVLEASPTWIAPTPFSDTDKAIRQRSINLQPRPNDVRLSFSRGLDTWDLWSERTFLEHASPYFPTLFGSGFAESVQRSGNRSRTEHASVSVEPGELAPNPMSAWCDSHDEEELEHPQPAGAETSADDLDCDHYRIVVTNAAYTTYRAVLLYLSTGHIAFAPLSSAPPVLVEAPSDRGLSAEQEDPESVASVTNSSSDRAPPRAYDSVALRKRFRGVWAEEYPTLPRPASPKSVYRLAHLLQIAELQRLALASLLNFVTVENVAVEAFSPVSLAYDEVRSQLIDFIVRHWPQVKTSPSWIELSGKARRSEIVGGSVILGELLEALH</sequence>
<dbReference type="AlphaFoldDB" id="A0A2S5BFX3"/>
<protein>
    <recommendedName>
        <fullName evidence="2">BTB domain-containing protein</fullName>
    </recommendedName>
</protein>